<dbReference type="EMBL" id="CYXP01000015">
    <property type="protein sequence ID" value="CUN33157.1"/>
    <property type="molecule type" value="Genomic_DNA"/>
</dbReference>
<evidence type="ECO:0000313" key="2">
    <source>
        <dbReference type="EMBL" id="CUP27482.1"/>
    </source>
</evidence>
<protein>
    <submittedName>
        <fullName evidence="1">Uncharacterized protein</fullName>
    </submittedName>
</protein>
<evidence type="ECO:0000313" key="4">
    <source>
        <dbReference type="Proteomes" id="UP000095591"/>
    </source>
</evidence>
<dbReference type="EMBL" id="CYYK01000026">
    <property type="protein sequence ID" value="CUP27482.1"/>
    <property type="molecule type" value="Genomic_DNA"/>
</dbReference>
<dbReference type="AlphaFoldDB" id="A0A174LTH1"/>
<proteinExistence type="predicted"/>
<gene>
    <name evidence="2" type="ORF">ERS852380_04272</name>
    <name evidence="1" type="ORF">ERS852429_04282</name>
</gene>
<reference evidence="3 4" key="1">
    <citation type="submission" date="2015-09" db="EMBL/GenBank/DDBJ databases">
        <authorList>
            <consortium name="Pathogen Informatics"/>
        </authorList>
    </citation>
    <scope>NUCLEOTIDE SEQUENCE [LARGE SCALE GENOMIC DNA]</scope>
    <source>
        <strain evidence="2 3">2789STDY5608822</strain>
        <strain evidence="1 4">2789STDY5608872</strain>
    </source>
</reference>
<accession>A0A174LTH1</accession>
<dbReference type="Proteomes" id="UP000095591">
    <property type="component" value="Unassembled WGS sequence"/>
</dbReference>
<evidence type="ECO:0000313" key="1">
    <source>
        <dbReference type="EMBL" id="CUN33157.1"/>
    </source>
</evidence>
<organism evidence="1 4">
    <name type="scientific">Parabacteroides distasonis</name>
    <dbReference type="NCBI Taxonomy" id="823"/>
    <lineage>
        <taxon>Bacteria</taxon>
        <taxon>Pseudomonadati</taxon>
        <taxon>Bacteroidota</taxon>
        <taxon>Bacteroidia</taxon>
        <taxon>Bacteroidales</taxon>
        <taxon>Tannerellaceae</taxon>
        <taxon>Parabacteroides</taxon>
    </lineage>
</organism>
<dbReference type="Proteomes" id="UP000095455">
    <property type="component" value="Unassembled WGS sequence"/>
</dbReference>
<evidence type="ECO:0000313" key="3">
    <source>
        <dbReference type="Proteomes" id="UP000095455"/>
    </source>
</evidence>
<name>A0A174LTH1_PARDI</name>
<sequence length="31" mass="3769">MSGFWKKGYYILCFIVRTLYNLLSLEKKPKK</sequence>